<reference evidence="1 2" key="1">
    <citation type="journal article" date="2018" name="Sci. Rep.">
        <title>Genomic signatures of local adaptation to the degree of environmental predictability in rotifers.</title>
        <authorList>
            <person name="Franch-Gras L."/>
            <person name="Hahn C."/>
            <person name="Garcia-Roger E.M."/>
            <person name="Carmona M.J."/>
            <person name="Serra M."/>
            <person name="Gomez A."/>
        </authorList>
    </citation>
    <scope>NUCLEOTIDE SEQUENCE [LARGE SCALE GENOMIC DNA]</scope>
    <source>
        <strain evidence="1">HYR1</strain>
    </source>
</reference>
<evidence type="ECO:0000313" key="2">
    <source>
        <dbReference type="Proteomes" id="UP000276133"/>
    </source>
</evidence>
<evidence type="ECO:0000313" key="1">
    <source>
        <dbReference type="EMBL" id="RNA18953.1"/>
    </source>
</evidence>
<organism evidence="1 2">
    <name type="scientific">Brachionus plicatilis</name>
    <name type="common">Marine rotifer</name>
    <name type="synonym">Brachionus muelleri</name>
    <dbReference type="NCBI Taxonomy" id="10195"/>
    <lineage>
        <taxon>Eukaryota</taxon>
        <taxon>Metazoa</taxon>
        <taxon>Spiralia</taxon>
        <taxon>Gnathifera</taxon>
        <taxon>Rotifera</taxon>
        <taxon>Eurotatoria</taxon>
        <taxon>Monogononta</taxon>
        <taxon>Pseudotrocha</taxon>
        <taxon>Ploima</taxon>
        <taxon>Brachionidae</taxon>
        <taxon>Brachionus</taxon>
    </lineage>
</organism>
<keyword evidence="2" id="KW-1185">Reference proteome</keyword>
<proteinExistence type="predicted"/>
<accession>A0A3M7R5S1</accession>
<protein>
    <submittedName>
        <fullName evidence="1">Uncharacterized protein</fullName>
    </submittedName>
</protein>
<dbReference type="Proteomes" id="UP000276133">
    <property type="component" value="Unassembled WGS sequence"/>
</dbReference>
<dbReference type="AlphaFoldDB" id="A0A3M7R5S1"/>
<sequence length="84" mass="9854">MRKLFNALSFIQTYSGTGTCTVSPTLNSPYLYSFQIQVQKDKGKLTHILKRNFIEKFVRMSSNKKKTNVFLLWLIPFISFDNRI</sequence>
<comment type="caution">
    <text evidence="1">The sequence shown here is derived from an EMBL/GenBank/DDBJ whole genome shotgun (WGS) entry which is preliminary data.</text>
</comment>
<name>A0A3M7R5S1_BRAPC</name>
<dbReference type="EMBL" id="REGN01004145">
    <property type="protein sequence ID" value="RNA18953.1"/>
    <property type="molecule type" value="Genomic_DNA"/>
</dbReference>
<gene>
    <name evidence="1" type="ORF">BpHYR1_000618</name>
</gene>